<dbReference type="PANTHER" id="PTHR34003">
    <property type="entry name" value="BLL2395 PROTEIN"/>
    <property type="match status" value="1"/>
</dbReference>
<name>A0AAN7TV59_9MYCE</name>
<protein>
    <recommendedName>
        <fullName evidence="1">SnoaL-like domain-containing protein</fullName>
    </recommendedName>
</protein>
<dbReference type="PANTHER" id="PTHR34003:SF2">
    <property type="entry name" value="SNOAL-LIKE DOMAIN-CONTAINING PROTEIN"/>
    <property type="match status" value="1"/>
</dbReference>
<accession>A0AAN7TV59</accession>
<evidence type="ECO:0000259" key="1">
    <source>
        <dbReference type="Pfam" id="PF20409"/>
    </source>
</evidence>
<dbReference type="InterPro" id="IPR032710">
    <property type="entry name" value="NTF2-like_dom_sf"/>
</dbReference>
<organism evidence="2 3">
    <name type="scientific">Dictyostelium firmibasis</name>
    <dbReference type="NCBI Taxonomy" id="79012"/>
    <lineage>
        <taxon>Eukaryota</taxon>
        <taxon>Amoebozoa</taxon>
        <taxon>Evosea</taxon>
        <taxon>Eumycetozoa</taxon>
        <taxon>Dictyostelia</taxon>
        <taxon>Dictyosteliales</taxon>
        <taxon>Dictyosteliaceae</taxon>
        <taxon>Dictyostelium</taxon>
    </lineage>
</organism>
<dbReference type="Gene3D" id="3.10.450.50">
    <property type="match status" value="2"/>
</dbReference>
<dbReference type="Proteomes" id="UP001344447">
    <property type="component" value="Unassembled WGS sequence"/>
</dbReference>
<dbReference type="InterPro" id="IPR046860">
    <property type="entry name" value="SnoaL_5"/>
</dbReference>
<sequence length="237" mass="27665">MSLNNKLNLEAIIKGIQTNKILEVFDKYYHDEIVMYENGDSTNRVGKVANRKSEESFVNNATIHEAKLLKTIIDGDNTAYEMYMDFTYGEYRIKKSQWAFQQWSNGLIIKEEFVEIKTPPTPEPSNNIKSNLESIIKGIQDNKILEVFDKYYHEDIIMYEKGDSINRVGKAANRKSEESFVNNATIHEAKLLKLLVDGNNTAYEMYMDFTYGEHRIKKNQWAVQQWSNGLVIKEEFY</sequence>
<keyword evidence="3" id="KW-1185">Reference proteome</keyword>
<comment type="caution">
    <text evidence="2">The sequence shown here is derived from an EMBL/GenBank/DDBJ whole genome shotgun (WGS) entry which is preliminary data.</text>
</comment>
<dbReference type="Pfam" id="PF20409">
    <property type="entry name" value="SnoaL_5"/>
    <property type="match status" value="1"/>
</dbReference>
<reference evidence="2 3" key="1">
    <citation type="submission" date="2023-11" db="EMBL/GenBank/DDBJ databases">
        <title>Dfirmibasis_genome.</title>
        <authorList>
            <person name="Edelbroek B."/>
            <person name="Kjellin J."/>
            <person name="Jerlstrom-Hultqvist J."/>
            <person name="Soderbom F."/>
        </authorList>
    </citation>
    <scope>NUCLEOTIDE SEQUENCE [LARGE SCALE GENOMIC DNA]</scope>
    <source>
        <strain evidence="2 3">TNS-C-14</strain>
    </source>
</reference>
<gene>
    <name evidence="2" type="ORF">RB653_007129</name>
</gene>
<evidence type="ECO:0000313" key="2">
    <source>
        <dbReference type="EMBL" id="KAK5575993.1"/>
    </source>
</evidence>
<evidence type="ECO:0000313" key="3">
    <source>
        <dbReference type="Proteomes" id="UP001344447"/>
    </source>
</evidence>
<proteinExistence type="predicted"/>
<dbReference type="SUPFAM" id="SSF54427">
    <property type="entry name" value="NTF2-like"/>
    <property type="match status" value="2"/>
</dbReference>
<feature type="domain" description="SnoaL-like" evidence="1">
    <location>
        <begin position="140"/>
        <end position="237"/>
    </location>
</feature>
<dbReference type="EMBL" id="JAVFKY010000005">
    <property type="protein sequence ID" value="KAK5575993.1"/>
    <property type="molecule type" value="Genomic_DNA"/>
</dbReference>
<dbReference type="AlphaFoldDB" id="A0AAN7TV59"/>